<reference evidence="7" key="1">
    <citation type="submission" date="2021-06" db="EMBL/GenBank/DDBJ databases">
        <authorList>
            <person name="Kallberg Y."/>
            <person name="Tangrot J."/>
            <person name="Rosling A."/>
        </authorList>
    </citation>
    <scope>NUCLEOTIDE SEQUENCE</scope>
    <source>
        <strain evidence="7">MA453B</strain>
    </source>
</reference>
<dbReference type="InterPro" id="IPR036259">
    <property type="entry name" value="MFS_trans_sf"/>
</dbReference>
<comment type="caution">
    <text evidence="7">The sequence shown here is derived from an EMBL/GenBank/DDBJ whole genome shotgun (WGS) entry which is preliminary data.</text>
</comment>
<evidence type="ECO:0000256" key="4">
    <source>
        <dbReference type="ARBA" id="ARBA00023136"/>
    </source>
</evidence>
<dbReference type="InterPro" id="IPR005829">
    <property type="entry name" value="Sugar_transporter_CS"/>
</dbReference>
<feature type="transmembrane region" description="Helical" evidence="5">
    <location>
        <begin position="28"/>
        <end position="56"/>
    </location>
</feature>
<dbReference type="GO" id="GO:0005886">
    <property type="term" value="C:plasma membrane"/>
    <property type="evidence" value="ECO:0007669"/>
    <property type="project" value="TreeGrafter"/>
</dbReference>
<dbReference type="CDD" id="cd17316">
    <property type="entry name" value="MFS_SV2_like"/>
    <property type="match status" value="1"/>
</dbReference>
<feature type="transmembrane region" description="Helical" evidence="5">
    <location>
        <begin position="240"/>
        <end position="261"/>
    </location>
</feature>
<evidence type="ECO:0000259" key="6">
    <source>
        <dbReference type="PROSITE" id="PS50850"/>
    </source>
</evidence>
<feature type="transmembrane region" description="Helical" evidence="5">
    <location>
        <begin position="366"/>
        <end position="385"/>
    </location>
</feature>
<proteinExistence type="predicted"/>
<sequence length="420" mass="46255">MENANNNRLPPTVTNPWKLVTSLNRTQAITFIAAYLGWTLDAFDFFTVSFALPYIAEEFHMKPSDISSSITVTLMLRPVGALIFGILTEKYGRKYPLMADIILYSVVELASGFAPNFAVFIILRGIFGIAMGGEWGSGAALTMEILPPETRGLFSGILQQGYATGYIVASLFYYIVLINLGWRALFWIGSFPALLVILIRFVVPESPVWEKMHNRNAFTCTQDLYPTFLKTQLMFSPAEITVIVIIANIGSIIGGTVCGYASQYLGRRRTIILAVIMAGAFLPLFVLPRNKILLGVGAFFLYFFVQGAWGIVPAHLNEISPPSCRGIFPGLTYQLGVLIASCSAQIEAVLGEKLSKNGIPDYGITQAVLTAIAAFSLIVMISFGTEDKSIDFEKQLENENYDLEGHGNITVLQPYDKFNL</sequence>
<evidence type="ECO:0000313" key="8">
    <source>
        <dbReference type="Proteomes" id="UP000789405"/>
    </source>
</evidence>
<comment type="subcellular location">
    <subcellularLocation>
        <location evidence="1">Membrane</location>
        <topology evidence="1">Multi-pass membrane protein</topology>
    </subcellularLocation>
</comment>
<evidence type="ECO:0000256" key="1">
    <source>
        <dbReference type="ARBA" id="ARBA00004141"/>
    </source>
</evidence>
<organism evidence="7 8">
    <name type="scientific">Dentiscutata erythropus</name>
    <dbReference type="NCBI Taxonomy" id="1348616"/>
    <lineage>
        <taxon>Eukaryota</taxon>
        <taxon>Fungi</taxon>
        <taxon>Fungi incertae sedis</taxon>
        <taxon>Mucoromycota</taxon>
        <taxon>Glomeromycotina</taxon>
        <taxon>Glomeromycetes</taxon>
        <taxon>Diversisporales</taxon>
        <taxon>Gigasporaceae</taxon>
        <taxon>Dentiscutata</taxon>
    </lineage>
</organism>
<keyword evidence="8" id="KW-1185">Reference proteome</keyword>
<feature type="transmembrane region" description="Helical" evidence="5">
    <location>
        <begin position="184"/>
        <end position="203"/>
    </location>
</feature>
<feature type="transmembrane region" description="Helical" evidence="5">
    <location>
        <begin position="326"/>
        <end position="346"/>
    </location>
</feature>
<evidence type="ECO:0000256" key="3">
    <source>
        <dbReference type="ARBA" id="ARBA00022989"/>
    </source>
</evidence>
<dbReference type="EMBL" id="CAJVPY010001453">
    <property type="protein sequence ID" value="CAG8522691.1"/>
    <property type="molecule type" value="Genomic_DNA"/>
</dbReference>
<dbReference type="Proteomes" id="UP000789405">
    <property type="component" value="Unassembled WGS sequence"/>
</dbReference>
<evidence type="ECO:0000313" key="7">
    <source>
        <dbReference type="EMBL" id="CAG8522691.1"/>
    </source>
</evidence>
<dbReference type="PROSITE" id="PS00217">
    <property type="entry name" value="SUGAR_TRANSPORT_2"/>
    <property type="match status" value="1"/>
</dbReference>
<keyword evidence="2 5" id="KW-0812">Transmembrane</keyword>
<dbReference type="SUPFAM" id="SSF103473">
    <property type="entry name" value="MFS general substrate transporter"/>
    <property type="match status" value="1"/>
</dbReference>
<dbReference type="GO" id="GO:0046943">
    <property type="term" value="F:carboxylic acid transmembrane transporter activity"/>
    <property type="evidence" value="ECO:0007669"/>
    <property type="project" value="TreeGrafter"/>
</dbReference>
<dbReference type="PANTHER" id="PTHR23508">
    <property type="entry name" value="CARBOXYLIC ACID TRANSPORTER PROTEIN HOMOLOG"/>
    <property type="match status" value="1"/>
</dbReference>
<feature type="transmembrane region" description="Helical" evidence="5">
    <location>
        <begin position="270"/>
        <end position="286"/>
    </location>
</feature>
<dbReference type="InterPro" id="IPR020846">
    <property type="entry name" value="MFS_dom"/>
</dbReference>
<dbReference type="PROSITE" id="PS50850">
    <property type="entry name" value="MFS"/>
    <property type="match status" value="1"/>
</dbReference>
<accession>A0A9N9FAU0</accession>
<evidence type="ECO:0000256" key="5">
    <source>
        <dbReference type="SAM" id="Phobius"/>
    </source>
</evidence>
<feature type="transmembrane region" description="Helical" evidence="5">
    <location>
        <begin position="68"/>
        <end position="89"/>
    </location>
</feature>
<feature type="transmembrane region" description="Helical" evidence="5">
    <location>
        <begin position="157"/>
        <end position="177"/>
    </location>
</feature>
<dbReference type="Pfam" id="PF00083">
    <property type="entry name" value="Sugar_tr"/>
    <property type="match status" value="2"/>
</dbReference>
<keyword evidence="3 5" id="KW-1133">Transmembrane helix</keyword>
<feature type="transmembrane region" description="Helical" evidence="5">
    <location>
        <begin position="101"/>
        <end position="127"/>
    </location>
</feature>
<dbReference type="PANTHER" id="PTHR23508:SF10">
    <property type="entry name" value="CARBOXYLIC ACID TRANSPORTER PROTEIN HOMOLOG"/>
    <property type="match status" value="1"/>
</dbReference>
<feature type="transmembrane region" description="Helical" evidence="5">
    <location>
        <begin position="292"/>
        <end position="314"/>
    </location>
</feature>
<feature type="domain" description="Major facilitator superfamily (MFS) profile" evidence="6">
    <location>
        <begin position="30"/>
        <end position="420"/>
    </location>
</feature>
<dbReference type="OrthoDB" id="5296287at2759"/>
<dbReference type="AlphaFoldDB" id="A0A9N9FAU0"/>
<evidence type="ECO:0000256" key="2">
    <source>
        <dbReference type="ARBA" id="ARBA00022692"/>
    </source>
</evidence>
<keyword evidence="4 5" id="KW-0472">Membrane</keyword>
<dbReference type="Gene3D" id="1.20.1250.20">
    <property type="entry name" value="MFS general substrate transporter like domains"/>
    <property type="match status" value="2"/>
</dbReference>
<dbReference type="InterPro" id="IPR005828">
    <property type="entry name" value="MFS_sugar_transport-like"/>
</dbReference>
<gene>
    <name evidence="7" type="ORF">DERYTH_LOCUS3952</name>
</gene>
<name>A0A9N9FAU0_9GLOM</name>
<protein>
    <submittedName>
        <fullName evidence="7">261_t:CDS:1</fullName>
    </submittedName>
</protein>